<sequence>MADPNRIRRLRAQRELIAEHLAWLDAEIEQATGSALAPDAESENLPASPPPVAAANSPLATPPRAETTTPVAAPAKASDELLEELVQEYEAADKPLSKTGCWVIFSTIVAVVVGAAVIVIYAIYS</sequence>
<evidence type="ECO:0000313" key="3">
    <source>
        <dbReference type="EMBL" id="WED67026.1"/>
    </source>
</evidence>
<reference evidence="3" key="1">
    <citation type="submission" date="2023-03" db="EMBL/GenBank/DDBJ databases">
        <title>Lomoglobus Profundus gen. nov., sp. nov., a novel member of the phylum Verrucomicrobia, isolated from deep-marine sediment of South China Sea.</title>
        <authorList>
            <person name="Ahmad T."/>
            <person name="Ishaq S.E."/>
            <person name="Wang F."/>
        </authorList>
    </citation>
    <scope>NUCLEOTIDE SEQUENCE</scope>
    <source>
        <strain evidence="3">LMO-M01</strain>
    </source>
</reference>
<accession>A0AAF0CS75</accession>
<organism evidence="3 4">
    <name type="scientific">Synoicihabitans lomoniglobus</name>
    <dbReference type="NCBI Taxonomy" id="2909285"/>
    <lineage>
        <taxon>Bacteria</taxon>
        <taxon>Pseudomonadati</taxon>
        <taxon>Verrucomicrobiota</taxon>
        <taxon>Opitutia</taxon>
        <taxon>Opitutales</taxon>
        <taxon>Opitutaceae</taxon>
        <taxon>Synoicihabitans</taxon>
    </lineage>
</organism>
<dbReference type="RefSeq" id="WP_330927614.1">
    <property type="nucleotide sequence ID" value="NZ_CP119075.1"/>
</dbReference>
<evidence type="ECO:0000313" key="4">
    <source>
        <dbReference type="Proteomes" id="UP001218638"/>
    </source>
</evidence>
<gene>
    <name evidence="3" type="ORF">PXH66_09205</name>
</gene>
<name>A0AAF0CS75_9BACT</name>
<keyword evidence="2" id="KW-1133">Transmembrane helix</keyword>
<keyword evidence="2" id="KW-0472">Membrane</keyword>
<dbReference type="Proteomes" id="UP001218638">
    <property type="component" value="Chromosome"/>
</dbReference>
<evidence type="ECO:0000256" key="1">
    <source>
        <dbReference type="SAM" id="MobiDB-lite"/>
    </source>
</evidence>
<feature type="region of interest" description="Disordered" evidence="1">
    <location>
        <begin position="34"/>
        <end position="74"/>
    </location>
</feature>
<protein>
    <submittedName>
        <fullName evidence="3">Uncharacterized protein</fullName>
    </submittedName>
</protein>
<proteinExistence type="predicted"/>
<keyword evidence="2" id="KW-0812">Transmembrane</keyword>
<dbReference type="KEGG" id="slom:PXH66_09205"/>
<keyword evidence="4" id="KW-1185">Reference proteome</keyword>
<dbReference type="EMBL" id="CP119075">
    <property type="protein sequence ID" value="WED67026.1"/>
    <property type="molecule type" value="Genomic_DNA"/>
</dbReference>
<dbReference type="AlphaFoldDB" id="A0AAF0CS75"/>
<evidence type="ECO:0000256" key="2">
    <source>
        <dbReference type="SAM" id="Phobius"/>
    </source>
</evidence>
<feature type="transmembrane region" description="Helical" evidence="2">
    <location>
        <begin position="102"/>
        <end position="124"/>
    </location>
</feature>